<sequence>MSPKELLYIEDALGHEKFSMTQCQEAVQQLQDSDLKQYAQQMMDKHRQIFGSFYSLV</sequence>
<evidence type="ECO:0008006" key="3">
    <source>
        <dbReference type="Google" id="ProtNLM"/>
    </source>
</evidence>
<proteinExistence type="predicted"/>
<name>A0ABT1S1F7_9FIRM</name>
<reference evidence="1 2" key="1">
    <citation type="submission" date="2022-06" db="EMBL/GenBank/DDBJ databases">
        <title>Isolation of gut microbiota from human fecal samples.</title>
        <authorList>
            <person name="Pamer E.G."/>
            <person name="Barat B."/>
            <person name="Waligurski E."/>
            <person name="Medina S."/>
            <person name="Paddock L."/>
            <person name="Mostad J."/>
        </authorList>
    </citation>
    <scope>NUCLEOTIDE SEQUENCE [LARGE SCALE GENOMIC DNA]</scope>
    <source>
        <strain evidence="1 2">DFI.9.73</strain>
    </source>
</reference>
<keyword evidence="2" id="KW-1185">Reference proteome</keyword>
<protein>
    <recommendedName>
        <fullName evidence="3">Spore coat protein</fullName>
    </recommendedName>
</protein>
<dbReference type="GeneID" id="90534100"/>
<dbReference type="Proteomes" id="UP001524473">
    <property type="component" value="Unassembled WGS sequence"/>
</dbReference>
<dbReference type="RefSeq" id="WP_187127758.1">
    <property type="nucleotide sequence ID" value="NZ_CABKVV010000014.1"/>
</dbReference>
<dbReference type="EMBL" id="JANFZH010000029">
    <property type="protein sequence ID" value="MCQ4840752.1"/>
    <property type="molecule type" value="Genomic_DNA"/>
</dbReference>
<comment type="caution">
    <text evidence="1">The sequence shown here is derived from an EMBL/GenBank/DDBJ whole genome shotgun (WGS) entry which is preliminary data.</text>
</comment>
<accession>A0ABT1S1F7</accession>
<evidence type="ECO:0000313" key="2">
    <source>
        <dbReference type="Proteomes" id="UP001524473"/>
    </source>
</evidence>
<evidence type="ECO:0000313" key="1">
    <source>
        <dbReference type="EMBL" id="MCQ4840752.1"/>
    </source>
</evidence>
<gene>
    <name evidence="1" type="ORF">NE695_12625</name>
</gene>
<organism evidence="1 2">
    <name type="scientific">Neglectibacter timonensis</name>
    <dbReference type="NCBI Taxonomy" id="1776382"/>
    <lineage>
        <taxon>Bacteria</taxon>
        <taxon>Bacillati</taxon>
        <taxon>Bacillota</taxon>
        <taxon>Clostridia</taxon>
        <taxon>Eubacteriales</taxon>
        <taxon>Oscillospiraceae</taxon>
        <taxon>Neglectibacter</taxon>
    </lineage>
</organism>